<name>A0A2H4VMJ0_9EURY</name>
<dbReference type="EMBL" id="CP017768">
    <property type="protein sequence ID" value="AUB59317.1"/>
    <property type="molecule type" value="Genomic_DNA"/>
</dbReference>
<accession>A0A2H4VMJ0</accession>
<dbReference type="InterPro" id="IPR015886">
    <property type="entry name" value="H2TH_FPG"/>
</dbReference>
<evidence type="ECO:0000256" key="6">
    <source>
        <dbReference type="ARBA" id="ARBA00022801"/>
    </source>
</evidence>
<evidence type="ECO:0000313" key="16">
    <source>
        <dbReference type="Proteomes" id="UP000232631"/>
    </source>
</evidence>
<protein>
    <recommendedName>
        <fullName evidence="14">FPG-type domain-containing protein</fullName>
    </recommendedName>
</protein>
<dbReference type="Pfam" id="PF06827">
    <property type="entry name" value="zf-FPG_IleRS"/>
    <property type="match status" value="1"/>
</dbReference>
<evidence type="ECO:0000256" key="7">
    <source>
        <dbReference type="ARBA" id="ARBA00022833"/>
    </source>
</evidence>
<evidence type="ECO:0000256" key="9">
    <source>
        <dbReference type="ARBA" id="ARBA00023204"/>
    </source>
</evidence>
<dbReference type="AlphaFoldDB" id="A0A2H4VMJ0"/>
<dbReference type="GO" id="GO:0008270">
    <property type="term" value="F:zinc ion binding"/>
    <property type="evidence" value="ECO:0007669"/>
    <property type="project" value="UniProtKB-KW"/>
</dbReference>
<keyword evidence="5 13" id="KW-0863">Zinc-finger</keyword>
<dbReference type="GO" id="GO:0003684">
    <property type="term" value="F:damaged DNA binding"/>
    <property type="evidence" value="ECO:0007669"/>
    <property type="project" value="InterPro"/>
</dbReference>
<sequence>MSLQMEKTLKGKVITQIVLGDSSKSLIKQGMCNLNERSGEILNTPLKSIKNQGKWIFLEFKNGKFLLLGEIIGKFIYHLENDHVPSKFHILFKFQDGTFLTFHSSLYAFLLVADKKQLEEHKYAGNQGLTPISGEFTYDYFADILSRYKNRGIKGVLNLQSEISGLGNAYINDILYQAQIHPKTKVYALDEDKKKKIYQCIISTINQAVKNRGSSSEYDLFGKKGNYIRIMDRKTENRKCERCGVKIVKMNVLGSSSYLCPECQKL</sequence>
<comment type="similarity">
    <text evidence="2">Belongs to the FPG family.</text>
</comment>
<dbReference type="Gene3D" id="3.20.190.10">
    <property type="entry name" value="MutM-like, N-terminal"/>
    <property type="match status" value="1"/>
</dbReference>
<evidence type="ECO:0000256" key="5">
    <source>
        <dbReference type="ARBA" id="ARBA00022771"/>
    </source>
</evidence>
<keyword evidence="9" id="KW-0234">DNA repair</keyword>
<dbReference type="SMART" id="SM01232">
    <property type="entry name" value="H2TH"/>
    <property type="match status" value="1"/>
</dbReference>
<dbReference type="GO" id="GO:0034039">
    <property type="term" value="F:8-oxo-7,8-dihydroguanine DNA N-glycosylase activity"/>
    <property type="evidence" value="ECO:0007669"/>
    <property type="project" value="TreeGrafter"/>
</dbReference>
<dbReference type="GO" id="GO:0003906">
    <property type="term" value="F:DNA-(apurinic or apyrimidinic site) endonuclease activity"/>
    <property type="evidence" value="ECO:0007669"/>
    <property type="project" value="InterPro"/>
</dbReference>
<evidence type="ECO:0000256" key="11">
    <source>
        <dbReference type="ARBA" id="ARBA00023268"/>
    </source>
</evidence>
<dbReference type="InterPro" id="IPR010979">
    <property type="entry name" value="Ribosomal_uS13-like_H2TH"/>
</dbReference>
<reference evidence="15 16" key="1">
    <citation type="submission" date="2016-10" db="EMBL/GenBank/DDBJ databases">
        <title>Comparative genomics between deep and shallow subseafloor isolates.</title>
        <authorList>
            <person name="Ishii S."/>
            <person name="Miller J.R."/>
            <person name="Sutton G."/>
            <person name="Suzuki S."/>
            <person name="Methe B."/>
            <person name="Inagaki F."/>
            <person name="Imachi H."/>
        </authorList>
    </citation>
    <scope>NUCLEOTIDE SEQUENCE [LARGE SCALE GENOMIC DNA]</scope>
    <source>
        <strain evidence="15 16">A8p</strain>
    </source>
</reference>
<evidence type="ECO:0000259" key="14">
    <source>
        <dbReference type="PROSITE" id="PS51066"/>
    </source>
</evidence>
<evidence type="ECO:0000256" key="4">
    <source>
        <dbReference type="ARBA" id="ARBA00022763"/>
    </source>
</evidence>
<evidence type="ECO:0000256" key="2">
    <source>
        <dbReference type="ARBA" id="ARBA00009409"/>
    </source>
</evidence>
<feature type="domain" description="FPG-type" evidence="14">
    <location>
        <begin position="219"/>
        <end position="265"/>
    </location>
</feature>
<dbReference type="InterPro" id="IPR000214">
    <property type="entry name" value="Znf_DNA_glyclase/AP_lyase"/>
</dbReference>
<keyword evidence="6" id="KW-0378">Hydrolase</keyword>
<keyword evidence="10" id="KW-0456">Lyase</keyword>
<dbReference type="GO" id="GO:0016829">
    <property type="term" value="F:lyase activity"/>
    <property type="evidence" value="ECO:0007669"/>
    <property type="project" value="UniProtKB-KW"/>
</dbReference>
<dbReference type="SUPFAM" id="SSF46946">
    <property type="entry name" value="S13-like H2TH domain"/>
    <property type="match status" value="1"/>
</dbReference>
<dbReference type="KEGG" id="msub:BK009_00660"/>
<keyword evidence="16" id="KW-1185">Reference proteome</keyword>
<evidence type="ECO:0000256" key="3">
    <source>
        <dbReference type="ARBA" id="ARBA00022723"/>
    </source>
</evidence>
<evidence type="ECO:0000256" key="13">
    <source>
        <dbReference type="PROSITE-ProRule" id="PRU00391"/>
    </source>
</evidence>
<organism evidence="15 16">
    <name type="scientific">Methanobacterium subterraneum</name>
    <dbReference type="NCBI Taxonomy" id="59277"/>
    <lineage>
        <taxon>Archaea</taxon>
        <taxon>Methanobacteriati</taxon>
        <taxon>Methanobacteriota</taxon>
        <taxon>Methanomada group</taxon>
        <taxon>Methanobacteria</taxon>
        <taxon>Methanobacteriales</taxon>
        <taxon>Methanobacteriaceae</taxon>
        <taxon>Methanobacterium</taxon>
    </lineage>
</organism>
<dbReference type="PANTHER" id="PTHR22993:SF9">
    <property type="entry name" value="FORMAMIDOPYRIMIDINE-DNA GLYCOSYLASE"/>
    <property type="match status" value="1"/>
</dbReference>
<keyword evidence="11" id="KW-0511">Multifunctional enzyme</keyword>
<keyword evidence="8" id="KW-0238">DNA-binding</keyword>
<dbReference type="InterPro" id="IPR035937">
    <property type="entry name" value="FPG_N"/>
</dbReference>
<dbReference type="SUPFAM" id="SSF57716">
    <property type="entry name" value="Glucocorticoid receptor-like (DNA-binding domain)"/>
    <property type="match status" value="1"/>
</dbReference>
<dbReference type="SUPFAM" id="SSF81624">
    <property type="entry name" value="N-terminal domain of MutM-like DNA repair proteins"/>
    <property type="match status" value="1"/>
</dbReference>
<keyword evidence="12" id="KW-0326">Glycosidase</keyword>
<keyword evidence="7" id="KW-0862">Zinc</keyword>
<comment type="cofactor">
    <cofactor evidence="1">
        <name>Zn(2+)</name>
        <dbReference type="ChEBI" id="CHEBI:29105"/>
    </cofactor>
</comment>
<dbReference type="Proteomes" id="UP000232631">
    <property type="component" value="Chromosome"/>
</dbReference>
<gene>
    <name evidence="15" type="ORF">BK009_00660</name>
</gene>
<keyword evidence="4" id="KW-0227">DNA damage</keyword>
<evidence type="ECO:0000256" key="8">
    <source>
        <dbReference type="ARBA" id="ARBA00023125"/>
    </source>
</evidence>
<dbReference type="Pfam" id="PF06831">
    <property type="entry name" value="H2TH"/>
    <property type="match status" value="1"/>
</dbReference>
<proteinExistence type="inferred from homology"/>
<dbReference type="PANTHER" id="PTHR22993">
    <property type="entry name" value="FORMAMIDOPYRIMIDINE-DNA GLYCOSYLASE"/>
    <property type="match status" value="1"/>
</dbReference>
<dbReference type="InterPro" id="IPR010663">
    <property type="entry name" value="Znf_FPG/IleRS"/>
</dbReference>
<evidence type="ECO:0000256" key="12">
    <source>
        <dbReference type="ARBA" id="ARBA00023295"/>
    </source>
</evidence>
<dbReference type="GO" id="GO:0006284">
    <property type="term" value="P:base-excision repair"/>
    <property type="evidence" value="ECO:0007669"/>
    <property type="project" value="InterPro"/>
</dbReference>
<dbReference type="Gene3D" id="1.10.8.50">
    <property type="match status" value="1"/>
</dbReference>
<evidence type="ECO:0000313" key="15">
    <source>
        <dbReference type="EMBL" id="AUB59317.1"/>
    </source>
</evidence>
<evidence type="ECO:0000256" key="10">
    <source>
        <dbReference type="ARBA" id="ARBA00023239"/>
    </source>
</evidence>
<keyword evidence="3" id="KW-0479">Metal-binding</keyword>
<evidence type="ECO:0000256" key="1">
    <source>
        <dbReference type="ARBA" id="ARBA00001947"/>
    </source>
</evidence>
<dbReference type="PROSITE" id="PS51066">
    <property type="entry name" value="ZF_FPG_2"/>
    <property type="match status" value="1"/>
</dbReference>